<evidence type="ECO:0000313" key="7">
    <source>
        <dbReference type="Proteomes" id="UP000636010"/>
    </source>
</evidence>
<dbReference type="Pfam" id="PF17678">
    <property type="entry name" value="Glyco_hydro_92N"/>
    <property type="match status" value="1"/>
</dbReference>
<dbReference type="InterPro" id="IPR005887">
    <property type="entry name" value="GH92_a_mannosidase_put"/>
</dbReference>
<dbReference type="GO" id="GO:0016787">
    <property type="term" value="F:hydrolase activity"/>
    <property type="evidence" value="ECO:0007669"/>
    <property type="project" value="UniProtKB-KW"/>
</dbReference>
<dbReference type="Gene3D" id="2.70.98.10">
    <property type="match status" value="1"/>
</dbReference>
<dbReference type="Gene3D" id="1.20.1610.10">
    <property type="entry name" value="alpha-1,2-mannosidases domains"/>
    <property type="match status" value="1"/>
</dbReference>
<dbReference type="EMBL" id="BMEC01000001">
    <property type="protein sequence ID" value="GGC20827.1"/>
    <property type="molecule type" value="Genomic_DNA"/>
</dbReference>
<evidence type="ECO:0000256" key="2">
    <source>
        <dbReference type="ARBA" id="ARBA00011245"/>
    </source>
</evidence>
<dbReference type="Gene3D" id="1.20.1050.60">
    <property type="entry name" value="alpha-1,2-mannosidase"/>
    <property type="match status" value="1"/>
</dbReference>
<proteinExistence type="predicted"/>
<comment type="subunit">
    <text evidence="2">Monomer.</text>
</comment>
<name>A0ABQ1L7E6_9BACT</name>
<evidence type="ECO:0000259" key="5">
    <source>
        <dbReference type="Pfam" id="PF17678"/>
    </source>
</evidence>
<keyword evidence="3" id="KW-0106">Calcium</keyword>
<gene>
    <name evidence="6" type="ORF">GCM10011506_02480</name>
</gene>
<keyword evidence="7" id="KW-1185">Reference proteome</keyword>
<dbReference type="InterPro" id="IPR008928">
    <property type="entry name" value="6-hairpin_glycosidase_sf"/>
</dbReference>
<comment type="caution">
    <text evidence="6">The sequence shown here is derived from an EMBL/GenBank/DDBJ whole genome shotgun (WGS) entry which is preliminary data.</text>
</comment>
<dbReference type="InterPro" id="IPR050883">
    <property type="entry name" value="PNGase"/>
</dbReference>
<comment type="cofactor">
    <cofactor evidence="1">
        <name>Ca(2+)</name>
        <dbReference type="ChEBI" id="CHEBI:29108"/>
    </cofactor>
</comment>
<dbReference type="PANTHER" id="PTHR12143:SF39">
    <property type="entry name" value="SECRETED PROTEIN"/>
    <property type="match status" value="1"/>
</dbReference>
<protein>
    <submittedName>
        <fullName evidence="6">Sugar hydrolase</fullName>
    </submittedName>
</protein>
<dbReference type="InterPro" id="IPR014718">
    <property type="entry name" value="GH-type_carb-bd"/>
</dbReference>
<dbReference type="Pfam" id="PF07971">
    <property type="entry name" value="Glyco_hydro_92"/>
    <property type="match status" value="1"/>
</dbReference>
<evidence type="ECO:0000313" key="6">
    <source>
        <dbReference type="EMBL" id="GGC20827.1"/>
    </source>
</evidence>
<dbReference type="Proteomes" id="UP000636010">
    <property type="component" value="Unassembled WGS sequence"/>
</dbReference>
<feature type="domain" description="Glycosyl hydrolase family 92 N-terminal" evidence="5">
    <location>
        <begin position="63"/>
        <end position="322"/>
    </location>
</feature>
<sequence length="804" mass="91376">MNNTMLNQLLINRMKFKLSKPIAIGVFLLASGGILSSCENTSLKGEAASETHTSSSLEDFAKYVDPMIGTAKMGHTYPGATVPFGSVQLSPDTDTIPYAVNGRYNPDVYKYCAGYQYDDETIVGFSHTHFSGTGHSDLGDFLVMPTTGELQLNPGTAEKPESGYRSRFSHNNEKAEPGYYSVLLEDYNIKAELTATTRVGMHQYSFPEGEKAHVVFDLMSGIYNYDDKNVWTFVRVENDTLVTGYRQTNGWARTRTVYFAMSFNKPIAKYGRDRYDKQPYNGFWGRFNQGENFPEIAGEKIRMYFDFELEEDEKLNIKLAISPVSTEGALNNMKHEIPDWDFDKVKQEARAEWNKELNKIDIASESEEEKTNFYTAMYHAFLGPTEYMDVDGKYRGLDMNIHQADGFTNYTSFSLWDTYRALHPLFNVLQPERNADMIKSMMAHYDQSVHSMLPVWSHYANENWCMIGYHSVSVIADAIMKGNANFDEERALDAMVQTARTAYFDGLKYYMEMGYVPEDRSGASVSKTLEYAYDDWAIAQVAKKLGKEDIYEEFSKRAQNYKNVFDSQSGFMRPKLYDGSFKKEFDPLNTHGQGFIEGNAWNYSLYVPHDPASMIKMMGGKTQFSQHLDSLFSMELPDKYFEHTEDISREGIIGNYVHGNEPSHHVVYLYNWTDAPWKSQDKIRMVLKDQYQNGADGLGGNDDFGQMSAWYIFSTLGFYPVAPGSTDYALGSPAIHQAAINVGKGKVFKVLAENQSDKNVFVEKVTLNGEALKTPFIQHEDIMKGGELVFYMSAQPNKEIYQAL</sequence>
<feature type="domain" description="Glycosyl hydrolase family 92" evidence="4">
    <location>
        <begin position="329"/>
        <end position="793"/>
    </location>
</feature>
<keyword evidence="6" id="KW-0378">Hydrolase</keyword>
<reference evidence="7" key="1">
    <citation type="journal article" date="2019" name="Int. J. Syst. Evol. Microbiol.">
        <title>The Global Catalogue of Microorganisms (GCM) 10K type strain sequencing project: providing services to taxonomists for standard genome sequencing and annotation.</title>
        <authorList>
            <consortium name="The Broad Institute Genomics Platform"/>
            <consortium name="The Broad Institute Genome Sequencing Center for Infectious Disease"/>
            <person name="Wu L."/>
            <person name="Ma J."/>
        </authorList>
    </citation>
    <scope>NUCLEOTIDE SEQUENCE [LARGE SCALE GENOMIC DNA]</scope>
    <source>
        <strain evidence="7">CGMCC 1.10832</strain>
    </source>
</reference>
<dbReference type="InterPro" id="IPR041371">
    <property type="entry name" value="GH92_N"/>
</dbReference>
<dbReference type="SUPFAM" id="SSF48208">
    <property type="entry name" value="Six-hairpin glycosidases"/>
    <property type="match status" value="1"/>
</dbReference>
<dbReference type="PANTHER" id="PTHR12143">
    <property type="entry name" value="PEPTIDE N-GLYCANASE PNGASE -RELATED"/>
    <property type="match status" value="1"/>
</dbReference>
<evidence type="ECO:0000259" key="4">
    <source>
        <dbReference type="Pfam" id="PF07971"/>
    </source>
</evidence>
<evidence type="ECO:0000256" key="1">
    <source>
        <dbReference type="ARBA" id="ARBA00001913"/>
    </source>
</evidence>
<dbReference type="InterPro" id="IPR012939">
    <property type="entry name" value="Glyco_hydro_92"/>
</dbReference>
<accession>A0ABQ1L7E6</accession>
<evidence type="ECO:0000256" key="3">
    <source>
        <dbReference type="ARBA" id="ARBA00022837"/>
    </source>
</evidence>
<organism evidence="6 7">
    <name type="scientific">Marivirga lumbricoides</name>
    <dbReference type="NCBI Taxonomy" id="1046115"/>
    <lineage>
        <taxon>Bacteria</taxon>
        <taxon>Pseudomonadati</taxon>
        <taxon>Bacteroidota</taxon>
        <taxon>Cytophagia</taxon>
        <taxon>Cytophagales</taxon>
        <taxon>Marivirgaceae</taxon>
        <taxon>Marivirga</taxon>
    </lineage>
</organism>
<dbReference type="Gene3D" id="3.30.2080.10">
    <property type="entry name" value="GH92 mannosidase domain"/>
    <property type="match status" value="1"/>
</dbReference>
<dbReference type="NCBIfam" id="TIGR01180">
    <property type="entry name" value="aman2_put"/>
    <property type="match status" value="1"/>
</dbReference>